<keyword evidence="4" id="KW-0804">Transcription</keyword>
<feature type="compositionally biased region" description="Basic and acidic residues" evidence="6">
    <location>
        <begin position="253"/>
        <end position="270"/>
    </location>
</feature>
<evidence type="ECO:0000256" key="4">
    <source>
        <dbReference type="ARBA" id="ARBA00023163"/>
    </source>
</evidence>
<dbReference type="EMBL" id="BRXZ01002965">
    <property type="protein sequence ID" value="GMH73932.1"/>
    <property type="molecule type" value="Genomic_DNA"/>
</dbReference>
<evidence type="ECO:0000256" key="3">
    <source>
        <dbReference type="ARBA" id="ARBA00023125"/>
    </source>
</evidence>
<keyword evidence="3" id="KW-0238">DNA-binding</keyword>
<dbReference type="Gene3D" id="1.10.10.60">
    <property type="entry name" value="Homeodomain-like"/>
    <property type="match status" value="1"/>
</dbReference>
<keyword evidence="8" id="KW-1185">Reference proteome</keyword>
<dbReference type="NCBIfam" id="TIGR01557">
    <property type="entry name" value="myb_SHAQKYF"/>
    <property type="match status" value="1"/>
</dbReference>
<dbReference type="GO" id="GO:0045893">
    <property type="term" value="P:positive regulation of DNA-templated transcription"/>
    <property type="evidence" value="ECO:0007669"/>
    <property type="project" value="InterPro"/>
</dbReference>
<evidence type="ECO:0000256" key="1">
    <source>
        <dbReference type="ARBA" id="ARBA00004123"/>
    </source>
</evidence>
<dbReference type="AlphaFoldDB" id="A0A9W7AKH4"/>
<gene>
    <name evidence="7" type="ORF">TrRE_jg8331</name>
</gene>
<evidence type="ECO:0000256" key="6">
    <source>
        <dbReference type="SAM" id="MobiDB-lite"/>
    </source>
</evidence>
<name>A0A9W7AKH4_9STRA</name>
<dbReference type="GO" id="GO:0005634">
    <property type="term" value="C:nucleus"/>
    <property type="evidence" value="ECO:0007669"/>
    <property type="project" value="UniProtKB-SubCell"/>
</dbReference>
<dbReference type="InterPro" id="IPR044825">
    <property type="entry name" value="GLK1/2-like"/>
</dbReference>
<dbReference type="InterPro" id="IPR006447">
    <property type="entry name" value="Myb_dom_plants"/>
</dbReference>
<comment type="caution">
    <text evidence="7">The sequence shown here is derived from an EMBL/GenBank/DDBJ whole genome shotgun (WGS) entry which is preliminary data.</text>
</comment>
<feature type="region of interest" description="Disordered" evidence="6">
    <location>
        <begin position="247"/>
        <end position="306"/>
    </location>
</feature>
<protein>
    <submittedName>
        <fullName evidence="7">Uncharacterized protein</fullName>
    </submittedName>
</protein>
<dbReference type="SUPFAM" id="SSF46689">
    <property type="entry name" value="Homeodomain-like"/>
    <property type="match status" value="1"/>
</dbReference>
<evidence type="ECO:0000313" key="8">
    <source>
        <dbReference type="Proteomes" id="UP001165082"/>
    </source>
</evidence>
<feature type="compositionally biased region" description="Polar residues" evidence="6">
    <location>
        <begin position="297"/>
        <end position="306"/>
    </location>
</feature>
<dbReference type="GO" id="GO:0003677">
    <property type="term" value="F:DNA binding"/>
    <property type="evidence" value="ECO:0007669"/>
    <property type="project" value="UniProtKB-KW"/>
</dbReference>
<evidence type="ECO:0000313" key="7">
    <source>
        <dbReference type="EMBL" id="GMH73932.1"/>
    </source>
</evidence>
<feature type="region of interest" description="Disordered" evidence="6">
    <location>
        <begin position="1"/>
        <end position="36"/>
    </location>
</feature>
<feature type="region of interest" description="Disordered" evidence="6">
    <location>
        <begin position="167"/>
        <end position="198"/>
    </location>
</feature>
<organism evidence="7 8">
    <name type="scientific">Triparma retinervis</name>
    <dbReference type="NCBI Taxonomy" id="2557542"/>
    <lineage>
        <taxon>Eukaryota</taxon>
        <taxon>Sar</taxon>
        <taxon>Stramenopiles</taxon>
        <taxon>Ochrophyta</taxon>
        <taxon>Bolidophyceae</taxon>
        <taxon>Parmales</taxon>
        <taxon>Triparmaceae</taxon>
        <taxon>Triparma</taxon>
    </lineage>
</organism>
<evidence type="ECO:0000256" key="2">
    <source>
        <dbReference type="ARBA" id="ARBA00023015"/>
    </source>
</evidence>
<feature type="compositionally biased region" description="Basic and acidic residues" evidence="6">
    <location>
        <begin position="112"/>
        <end position="136"/>
    </location>
</feature>
<dbReference type="OrthoDB" id="60033at2759"/>
<reference evidence="7" key="1">
    <citation type="submission" date="2022-07" db="EMBL/GenBank/DDBJ databases">
        <title>Genome analysis of Parmales, a sister group of diatoms, reveals the evolutionary specialization of diatoms from phago-mixotrophs to photoautotrophs.</title>
        <authorList>
            <person name="Ban H."/>
            <person name="Sato S."/>
            <person name="Yoshikawa S."/>
            <person name="Kazumasa Y."/>
            <person name="Nakamura Y."/>
            <person name="Ichinomiya M."/>
            <person name="Saitoh K."/>
            <person name="Sato N."/>
            <person name="Blanc-Mathieu R."/>
            <person name="Endo H."/>
            <person name="Kuwata A."/>
            <person name="Ogata H."/>
        </authorList>
    </citation>
    <scope>NUCLEOTIDE SEQUENCE</scope>
</reference>
<comment type="subcellular location">
    <subcellularLocation>
        <location evidence="1">Nucleus</location>
    </subcellularLocation>
</comment>
<dbReference type="PANTHER" id="PTHR31312">
    <property type="entry name" value="TRANSCRIPTION ACTIVATOR GLK1"/>
    <property type="match status" value="1"/>
</dbReference>
<evidence type="ECO:0000256" key="5">
    <source>
        <dbReference type="ARBA" id="ARBA00023242"/>
    </source>
</evidence>
<sequence length="480" mass="52282">MGYEQDFTRSSSRNASGGRKRRKFSDSAGRSNNKRFVWPDQKHREFVSAVFDVGLKSSTPSLILAAMRSAETFTPEMTTERIKSHLQKFRVHRVKSREEFLRSYEACKKELDEGADRNDGAEPEEGKEGDGRKEGGRGGSFLDDSKDEAVDTVSGANAALATYGSINFPDSEFDRSSSSRSELLTQASNPGKTLNAVGQGDVWGIRGIGDLTEGEKLSRVGVAITHMAKAMEELRDEVLKSRALEAMGGETGMTKEEGKAMTKSKAERGQGRQQDSGYPTAQQQGGHHAPPHHHLENGNSSHLYQQSAPPISVIPHLPVAANSLNYDLNNIPNPTLPSSLSMSMRTHLEIQDKMRKVKQDEIIKWSNSAHMSGAGTFNNPRNSLSVVTSVPSISNSHASLPPPPALAPPPYEAGPLPRVGEEAATQRHRQQPTTPLLTAAKSDLLFPSGTAWDADMDDNIFEFLEGMVDMGTEDGAHEGF</sequence>
<proteinExistence type="predicted"/>
<dbReference type="PANTHER" id="PTHR31312:SF1">
    <property type="entry name" value="TRANSCRIPTION ACTIVATOR GLK1"/>
    <property type="match status" value="1"/>
</dbReference>
<dbReference type="InterPro" id="IPR009057">
    <property type="entry name" value="Homeodomain-like_sf"/>
</dbReference>
<feature type="region of interest" description="Disordered" evidence="6">
    <location>
        <begin position="112"/>
        <end position="148"/>
    </location>
</feature>
<keyword evidence="2" id="KW-0805">Transcription regulation</keyword>
<dbReference type="Proteomes" id="UP001165082">
    <property type="component" value="Unassembled WGS sequence"/>
</dbReference>
<keyword evidence="5" id="KW-0539">Nucleus</keyword>
<accession>A0A9W7AKH4</accession>
<feature type="compositionally biased region" description="Polar residues" evidence="6">
    <location>
        <begin position="271"/>
        <end position="280"/>
    </location>
</feature>
<dbReference type="GO" id="GO:0003700">
    <property type="term" value="F:DNA-binding transcription factor activity"/>
    <property type="evidence" value="ECO:0007669"/>
    <property type="project" value="InterPro"/>
</dbReference>